<name>A0ABZ2N2J7_9BACI</name>
<evidence type="ECO:0000256" key="1">
    <source>
        <dbReference type="SAM" id="Phobius"/>
    </source>
</evidence>
<reference evidence="2 3" key="1">
    <citation type="submission" date="2024-02" db="EMBL/GenBank/DDBJ databases">
        <title>Seven novel Bacillus-like species.</title>
        <authorList>
            <person name="Liu G."/>
        </authorList>
    </citation>
    <scope>NUCLEOTIDE SEQUENCE [LARGE SCALE GENOMIC DNA]</scope>
    <source>
        <strain evidence="2 3">FJAT-52991</strain>
    </source>
</reference>
<keyword evidence="1" id="KW-0812">Transmembrane</keyword>
<keyword evidence="3" id="KW-1185">Reference proteome</keyword>
<protein>
    <submittedName>
        <fullName evidence="2">Uncharacterized protein</fullName>
    </submittedName>
</protein>
<accession>A0ABZ2N2J7</accession>
<dbReference type="EMBL" id="CP147404">
    <property type="protein sequence ID" value="WXB91560.1"/>
    <property type="molecule type" value="Genomic_DNA"/>
</dbReference>
<sequence length="63" mass="7027">MDIEQDHTDFVIFLLDTITILIVEDNPVVGIALVALLKILTEDKIIRISLILLIIALAITKTE</sequence>
<feature type="transmembrane region" description="Helical" evidence="1">
    <location>
        <begin position="12"/>
        <end position="37"/>
    </location>
</feature>
<organism evidence="2 3">
    <name type="scientific">Bacillus kandeliae</name>
    <dbReference type="NCBI Taxonomy" id="3129297"/>
    <lineage>
        <taxon>Bacteria</taxon>
        <taxon>Bacillati</taxon>
        <taxon>Bacillota</taxon>
        <taxon>Bacilli</taxon>
        <taxon>Bacillales</taxon>
        <taxon>Bacillaceae</taxon>
        <taxon>Bacillus</taxon>
    </lineage>
</organism>
<keyword evidence="1" id="KW-1133">Transmembrane helix</keyword>
<evidence type="ECO:0000313" key="3">
    <source>
        <dbReference type="Proteomes" id="UP001387364"/>
    </source>
</evidence>
<proteinExistence type="predicted"/>
<dbReference type="RefSeq" id="WP_338749166.1">
    <property type="nucleotide sequence ID" value="NZ_CP147404.1"/>
</dbReference>
<evidence type="ECO:0000313" key="2">
    <source>
        <dbReference type="EMBL" id="WXB91560.1"/>
    </source>
</evidence>
<keyword evidence="1" id="KW-0472">Membrane</keyword>
<dbReference type="Proteomes" id="UP001387364">
    <property type="component" value="Chromosome"/>
</dbReference>
<gene>
    <name evidence="2" type="ORF">WDJ61_09740</name>
</gene>